<protein>
    <submittedName>
        <fullName evidence="1">Acyl-CoA thioester hydrolase</fullName>
    </submittedName>
</protein>
<evidence type="ECO:0000313" key="1">
    <source>
        <dbReference type="EMBL" id="TCO15785.1"/>
    </source>
</evidence>
<keyword evidence="1" id="KW-0378">Hydrolase</keyword>
<proteinExistence type="predicted"/>
<dbReference type="CDD" id="cd00586">
    <property type="entry name" value="4HBT"/>
    <property type="match status" value="1"/>
</dbReference>
<dbReference type="RefSeq" id="WP_165909836.1">
    <property type="nucleotide sequence ID" value="NZ_JBHUNN010000002.1"/>
</dbReference>
<comment type="caution">
    <text evidence="1">The sequence shown here is derived from an EMBL/GenBank/DDBJ whole genome shotgun (WGS) entry which is preliminary data.</text>
</comment>
<reference evidence="1 2" key="1">
    <citation type="submission" date="2019-03" db="EMBL/GenBank/DDBJ databases">
        <title>Genomic Encyclopedia of Type Strains, Phase IV (KMG-IV): sequencing the most valuable type-strain genomes for metagenomic binning, comparative biology and taxonomic classification.</title>
        <authorList>
            <person name="Goeker M."/>
        </authorList>
    </citation>
    <scope>NUCLEOTIDE SEQUENCE [LARGE SCALE GENOMIC DNA]</scope>
    <source>
        <strain evidence="1 2">DSM 22958</strain>
    </source>
</reference>
<accession>A0A4R2GXS8</accession>
<sequence>MKPPVWRQNSAVYPHVFILQTRYRDEDRLGHVNNIAVAAYYDEARSRFTGEVVRAASGERVRIVTADSRVTYLAEVFHGADVEIRSGVLRIGSASWDIGQAMFQNGKCVGLCQTTLVQATAEGAQPLRDSLRAALTRMLVNEPADA</sequence>
<dbReference type="GO" id="GO:0016787">
    <property type="term" value="F:hydrolase activity"/>
    <property type="evidence" value="ECO:0007669"/>
    <property type="project" value="UniProtKB-KW"/>
</dbReference>
<dbReference type="SUPFAM" id="SSF54637">
    <property type="entry name" value="Thioesterase/thiol ester dehydrase-isomerase"/>
    <property type="match status" value="1"/>
</dbReference>
<dbReference type="EMBL" id="SLWL01000001">
    <property type="protein sequence ID" value="TCO15785.1"/>
    <property type="molecule type" value="Genomic_DNA"/>
</dbReference>
<dbReference type="Pfam" id="PF13279">
    <property type="entry name" value="4HBT_2"/>
    <property type="match status" value="1"/>
</dbReference>
<organism evidence="1 2">
    <name type="scientific">Camelimonas lactis</name>
    <dbReference type="NCBI Taxonomy" id="659006"/>
    <lineage>
        <taxon>Bacteria</taxon>
        <taxon>Pseudomonadati</taxon>
        <taxon>Pseudomonadota</taxon>
        <taxon>Alphaproteobacteria</taxon>
        <taxon>Hyphomicrobiales</taxon>
        <taxon>Chelatococcaceae</taxon>
        <taxon>Camelimonas</taxon>
    </lineage>
</organism>
<dbReference type="Gene3D" id="3.10.129.10">
    <property type="entry name" value="Hotdog Thioesterase"/>
    <property type="match status" value="1"/>
</dbReference>
<dbReference type="InterPro" id="IPR029069">
    <property type="entry name" value="HotDog_dom_sf"/>
</dbReference>
<gene>
    <name evidence="1" type="ORF">EV666_10132</name>
</gene>
<dbReference type="AlphaFoldDB" id="A0A4R2GXS8"/>
<dbReference type="Proteomes" id="UP000294881">
    <property type="component" value="Unassembled WGS sequence"/>
</dbReference>
<evidence type="ECO:0000313" key="2">
    <source>
        <dbReference type="Proteomes" id="UP000294881"/>
    </source>
</evidence>
<name>A0A4R2GXS8_9HYPH</name>
<keyword evidence="2" id="KW-1185">Reference proteome</keyword>